<evidence type="ECO:0000259" key="1">
    <source>
        <dbReference type="Pfam" id="PF07460"/>
    </source>
</evidence>
<dbReference type="Pfam" id="PF07460">
    <property type="entry name" value="NUMOD3"/>
    <property type="match status" value="1"/>
</dbReference>
<accession>A0A5Z4LD77</accession>
<dbReference type="EMBL" id="AACXJM010000044">
    <property type="protein sequence ID" value="EAN2043031.1"/>
    <property type="molecule type" value="Genomic_DNA"/>
</dbReference>
<dbReference type="AlphaFoldDB" id="A0A5Z4LD77"/>
<organism evidence="3">
    <name type="scientific">Salmonella enterica</name>
    <name type="common">Salmonella choleraesuis</name>
    <dbReference type="NCBI Taxonomy" id="28901"/>
    <lineage>
        <taxon>Bacteria</taxon>
        <taxon>Pseudomonadati</taxon>
        <taxon>Pseudomonadota</taxon>
        <taxon>Gammaproteobacteria</taxon>
        <taxon>Enterobacterales</taxon>
        <taxon>Enterobacteriaceae</taxon>
        <taxon>Salmonella</taxon>
    </lineage>
</organism>
<comment type="caution">
    <text evidence="3">The sequence shown here is derived from an EMBL/GenBank/DDBJ whole genome shotgun (WGS) entry which is preliminary data.</text>
</comment>
<reference evidence="3" key="1">
    <citation type="submission" date="2019-09" db="EMBL/GenBank/DDBJ databases">
        <authorList>
            <consortium name="PulseNet: The National Subtyping Network for Foodborne Disease Surveillance"/>
            <person name="Tarr C.L."/>
            <person name="Trees E."/>
            <person name="Katz L.S."/>
            <person name="Carleton-Romer H.A."/>
            <person name="Stroika S."/>
            <person name="Kucerova Z."/>
            <person name="Roache K.F."/>
            <person name="Sabol A.L."/>
            <person name="Besser J."/>
            <person name="Gerner-Smidt P."/>
        </authorList>
    </citation>
    <scope>NUCLEOTIDE SEQUENCE</scope>
    <source>
        <strain evidence="2">PNUSAS056738</strain>
        <strain evidence="3">PNUSAS097977</strain>
    </source>
</reference>
<evidence type="ECO:0000313" key="2">
    <source>
        <dbReference type="EMBL" id="EAN2043031.1"/>
    </source>
</evidence>
<protein>
    <recommendedName>
        <fullName evidence="1">Nuclease associated modular domain-containing protein</fullName>
    </recommendedName>
</protein>
<dbReference type="SUPFAM" id="SSF64496">
    <property type="entry name" value="DNA-binding domain of intron-encoded endonucleases"/>
    <property type="match status" value="1"/>
</dbReference>
<dbReference type="SUPFAM" id="SSF82771">
    <property type="entry name" value="GIY-YIG endonuclease"/>
    <property type="match status" value="1"/>
</dbReference>
<evidence type="ECO:0000313" key="3">
    <source>
        <dbReference type="EMBL" id="ECR9936035.1"/>
    </source>
</evidence>
<feature type="domain" description="Nuclease associated modular" evidence="1">
    <location>
        <begin position="97"/>
        <end position="128"/>
    </location>
</feature>
<gene>
    <name evidence="2" type="ORF">D9N54_19645</name>
    <name evidence="3" type="ORF">F2I16_23055</name>
</gene>
<sequence length="266" mass="30329">MQARNIFYVYMHRFADGTIYIGAGSGRRAYQSAKTRHNSHWNKLFQDLGSPKIRILKKELTQDDALALEMILINRLKEKGKTICNITLGGRGGLGMPVSDETRKLLSIANSGEKNSMFGRQHTEEVRQTVGEKNKGRYLGEKSSLYKHTEYHLIHESGITFTGTQWHFSNNYGISQSAASMLCAGKIDSIHGWRLFSTPIESIGKKGNRHGRYDHTKYHFRHDSGVEEICTKHELCEKYKLPSPSNIYNVCSGRIPSYKGWRLIRC</sequence>
<dbReference type="EMBL" id="AAKICI010000026">
    <property type="protein sequence ID" value="ECR9936035.1"/>
    <property type="molecule type" value="Genomic_DNA"/>
</dbReference>
<dbReference type="InterPro" id="IPR035901">
    <property type="entry name" value="GIY-YIG_endonuc_sf"/>
</dbReference>
<dbReference type="GO" id="GO:0003677">
    <property type="term" value="F:DNA binding"/>
    <property type="evidence" value="ECO:0007669"/>
    <property type="project" value="InterPro"/>
</dbReference>
<name>A0A5Z4LD77_SALER</name>
<proteinExistence type="predicted"/>
<dbReference type="InterPro" id="IPR003611">
    <property type="entry name" value="NUMOD3"/>
</dbReference>